<dbReference type="SMART" id="SM00869">
    <property type="entry name" value="Autotransporter"/>
    <property type="match status" value="1"/>
</dbReference>
<feature type="signal peptide" evidence="2">
    <location>
        <begin position="1"/>
        <end position="35"/>
    </location>
</feature>
<reference evidence="4 5" key="1">
    <citation type="submission" date="2015-10" db="EMBL/GenBank/DDBJ databases">
        <title>Transcriptomic analysis of a linuron degrading triple-species bacterial consortium.</title>
        <authorList>
            <person name="Albers P."/>
        </authorList>
    </citation>
    <scope>NUCLEOTIDE SEQUENCE [LARGE SCALE GENOMIC DNA]</scope>
    <source>
        <strain evidence="4 5">WDL6</strain>
    </source>
</reference>
<evidence type="ECO:0000259" key="3">
    <source>
        <dbReference type="PROSITE" id="PS51208"/>
    </source>
</evidence>
<gene>
    <name evidence="4" type="ORF">APY04_0037</name>
</gene>
<accession>A0A120CYS6</accession>
<dbReference type="STRING" id="121290.APY04_0037"/>
<proteinExistence type="predicted"/>
<organism evidence="4 5">
    <name type="scientific">Hyphomicrobium sulfonivorans</name>
    <dbReference type="NCBI Taxonomy" id="121290"/>
    <lineage>
        <taxon>Bacteria</taxon>
        <taxon>Pseudomonadati</taxon>
        <taxon>Pseudomonadota</taxon>
        <taxon>Alphaproteobacteria</taxon>
        <taxon>Hyphomicrobiales</taxon>
        <taxon>Hyphomicrobiaceae</taxon>
        <taxon>Hyphomicrobium</taxon>
    </lineage>
</organism>
<dbReference type="PROSITE" id="PS51208">
    <property type="entry name" value="AUTOTRANSPORTER"/>
    <property type="match status" value="1"/>
</dbReference>
<keyword evidence="5" id="KW-1185">Reference proteome</keyword>
<feature type="region of interest" description="Disordered" evidence="1">
    <location>
        <begin position="39"/>
        <end position="80"/>
    </location>
</feature>
<dbReference type="NCBIfam" id="TIGR01414">
    <property type="entry name" value="autotrans_barl"/>
    <property type="match status" value="1"/>
</dbReference>
<dbReference type="Pfam" id="PF03797">
    <property type="entry name" value="Autotransporter"/>
    <property type="match status" value="1"/>
</dbReference>
<name>A0A120CYS6_HYPSL</name>
<dbReference type="Gene3D" id="2.40.128.130">
    <property type="entry name" value="Autotransporter beta-domain"/>
    <property type="match status" value="1"/>
</dbReference>
<dbReference type="InterPro" id="IPR006315">
    <property type="entry name" value="OM_autotransptr_brl_dom"/>
</dbReference>
<feature type="compositionally biased region" description="Gly residues" evidence="1">
    <location>
        <begin position="69"/>
        <end position="80"/>
    </location>
</feature>
<dbReference type="Proteomes" id="UP000059074">
    <property type="component" value="Unassembled WGS sequence"/>
</dbReference>
<sequence length="938" mass="89683">MLLRISPRVIARASSSLLFAGVLMAGTALSGVALADGGNGGESGRGNPGGIGGGDGADGTTPTNNGSPLRGGGGGGGGGAGGGNGAAGANGVAAGGAGGAGGTLGLPDGAAGDPGTSGGSITTTGGGGGGGGYIGNGAGGTIGTNAVILQGGAGGAGGNGGNADGTTAGGGGGGGAGGYGAIATGGGLVTNTGSMTGGAGGAGGAGGDASFPGAALGGNGGDGGDGGAGLSASTGTTVDNRGIIQGGNGGAAGAGGTGNVPTEPGQNGAGGAGIVGSGLTITNSGTIIGGLSGDGVTRANAITFTGGGNTLTLHSSSTITGNVDGGGGAELHFGGATNGSFDVSELGTQYLNMTNLEKKDSSDWTFTGLNSTFVGSTLVSSGALAIDATFDNSYVTVGSGATLRGIGTTGGVAVLSGGIHAPGNAIGAQTINGNYTLASGAILQIEADSSGANNKVVVLSGGVIDITGSILQVIAAAGTYAPATQYLIIDNQGVGAVTGTFASITSSLAFLIPTVSYTGGNGNDVVLTLTDGNTPVNFCSVATTMNQCNVANAAQKLGAGNPIYDAILVQTAAGAQQAFNAFSGEVHAAVSTTLANDSRYVRDIILQRLRQAYYARTNGSTQSAALATSGATAVAGLEGAPMMGLGMGSGREGADGARDLAISPITFWTQGYGAWADFDGNGNAAGANRTLGGFMSGMDAMFSDSWRIGGAFGYARSGISVGDGRFSSADVDSYQLAAYTSGNVGSFVVRGGLVWSWSNIDSNRAVIFPGFAENVSASYNGNTGQVFGEVALPFSHSHVAYEPFGNLAWVGVDMGGFTEGGGIAALSSGGSYDSVGYTSLGLRVAGSMFVGGAEVIPRGSVAWLHAFGDVDPAQGLVFAAFGQSFVASGVPLAPDSALIDAGFDVVVGAEATLGLFYTGQFADNVQDNAISGRLNWRF</sequence>
<dbReference type="InterPro" id="IPR005546">
    <property type="entry name" value="Autotransporte_beta"/>
</dbReference>
<feature type="compositionally biased region" description="Gly residues" evidence="1">
    <location>
        <begin position="216"/>
        <end position="229"/>
    </location>
</feature>
<protein>
    <recommendedName>
        <fullName evidence="3">Autotransporter domain-containing protein</fullName>
    </recommendedName>
</protein>
<dbReference type="InterPro" id="IPR036709">
    <property type="entry name" value="Autotransporte_beta_dom_sf"/>
</dbReference>
<evidence type="ECO:0000313" key="5">
    <source>
        <dbReference type="Proteomes" id="UP000059074"/>
    </source>
</evidence>
<feature type="region of interest" description="Disordered" evidence="1">
    <location>
        <begin position="216"/>
        <end position="271"/>
    </location>
</feature>
<dbReference type="AlphaFoldDB" id="A0A120CYS6"/>
<feature type="domain" description="Autotransporter" evidence="3">
    <location>
        <begin position="660"/>
        <end position="938"/>
    </location>
</feature>
<comment type="caution">
    <text evidence="4">The sequence shown here is derived from an EMBL/GenBank/DDBJ whole genome shotgun (WGS) entry which is preliminary data.</text>
</comment>
<dbReference type="PATRIC" id="fig|121290.4.peg.3311"/>
<feature type="compositionally biased region" description="Gly residues" evidence="1">
    <location>
        <begin position="39"/>
        <end position="57"/>
    </location>
</feature>
<evidence type="ECO:0000313" key="4">
    <source>
        <dbReference type="EMBL" id="KWT72987.1"/>
    </source>
</evidence>
<keyword evidence="2" id="KW-0732">Signal</keyword>
<dbReference type="SUPFAM" id="SSF103515">
    <property type="entry name" value="Autotransporter"/>
    <property type="match status" value="1"/>
</dbReference>
<evidence type="ECO:0000256" key="2">
    <source>
        <dbReference type="SAM" id="SignalP"/>
    </source>
</evidence>
<dbReference type="GO" id="GO:0019867">
    <property type="term" value="C:outer membrane"/>
    <property type="evidence" value="ECO:0007669"/>
    <property type="project" value="InterPro"/>
</dbReference>
<feature type="compositionally biased region" description="Gly residues" evidence="1">
    <location>
        <begin position="244"/>
        <end position="258"/>
    </location>
</feature>
<feature type="chain" id="PRO_5007164009" description="Autotransporter domain-containing protein" evidence="2">
    <location>
        <begin position="36"/>
        <end position="938"/>
    </location>
</feature>
<evidence type="ECO:0000256" key="1">
    <source>
        <dbReference type="SAM" id="MobiDB-lite"/>
    </source>
</evidence>
<dbReference type="EMBL" id="LMTR01000003">
    <property type="protein sequence ID" value="KWT72987.1"/>
    <property type="molecule type" value="Genomic_DNA"/>
</dbReference>